<keyword evidence="2" id="KW-1185">Reference proteome</keyword>
<evidence type="ECO:0000313" key="2">
    <source>
        <dbReference type="Proteomes" id="UP001165064"/>
    </source>
</evidence>
<protein>
    <submittedName>
        <fullName evidence="1">Unnamed protein product</fullName>
    </submittedName>
</protein>
<dbReference type="Proteomes" id="UP001165064">
    <property type="component" value="Unassembled WGS sequence"/>
</dbReference>
<name>A0ACB5T8V7_AMBMO</name>
<dbReference type="EMBL" id="BSXS01005057">
    <property type="protein sequence ID" value="GME83874.1"/>
    <property type="molecule type" value="Genomic_DNA"/>
</dbReference>
<accession>A0ACB5T8V7</accession>
<gene>
    <name evidence="1" type="ORF">Amon02_000646600</name>
</gene>
<evidence type="ECO:0000313" key="1">
    <source>
        <dbReference type="EMBL" id="GME83874.1"/>
    </source>
</evidence>
<comment type="caution">
    <text evidence="1">The sequence shown here is derived from an EMBL/GenBank/DDBJ whole genome shotgun (WGS) entry which is preliminary data.</text>
</comment>
<organism evidence="1 2">
    <name type="scientific">Ambrosiozyma monospora</name>
    <name type="common">Yeast</name>
    <name type="synonym">Endomycopsis monosporus</name>
    <dbReference type="NCBI Taxonomy" id="43982"/>
    <lineage>
        <taxon>Eukaryota</taxon>
        <taxon>Fungi</taxon>
        <taxon>Dikarya</taxon>
        <taxon>Ascomycota</taxon>
        <taxon>Saccharomycotina</taxon>
        <taxon>Pichiomycetes</taxon>
        <taxon>Pichiales</taxon>
        <taxon>Pichiaceae</taxon>
        <taxon>Ambrosiozyma</taxon>
    </lineage>
</organism>
<proteinExistence type="predicted"/>
<reference evidence="1" key="1">
    <citation type="submission" date="2023-04" db="EMBL/GenBank/DDBJ databases">
        <title>Ambrosiozyma monospora NBRC 10751.</title>
        <authorList>
            <person name="Ichikawa N."/>
            <person name="Sato H."/>
            <person name="Tonouchi N."/>
        </authorList>
    </citation>
    <scope>NUCLEOTIDE SEQUENCE</scope>
    <source>
        <strain evidence="1">NBRC 10751</strain>
    </source>
</reference>
<sequence>MSSSISNPNELGITLASQLPTELQCHILEILISKFFNFIGSTCSEEFIESTRSNNFQAQLLSMTGHNELLDGIIGKSLNALDLKLVPHQLRKCPYLNKLIEFVLSHSVKLKSVDIFMTFCEPTDYLSNPIFFKLLESHTQCVNCLDEVRNFVNKFDYLDVHFDIAFGRAKVFTHWKLDSSTIHQLVIPTNVAYPRSVKEIEGIEQWCCVPADKTLTLSLDDQPISTSPERIQLINVSNTKIICYS</sequence>